<dbReference type="CDD" id="cd00637">
    <property type="entry name" value="7tm_classA_rhodopsin-like"/>
    <property type="match status" value="1"/>
</dbReference>
<keyword evidence="4 9" id="KW-1133">Transmembrane helix</keyword>
<feature type="transmembrane region" description="Helical" evidence="9">
    <location>
        <begin position="396"/>
        <end position="420"/>
    </location>
</feature>
<evidence type="ECO:0000256" key="5">
    <source>
        <dbReference type="ARBA" id="ARBA00023040"/>
    </source>
</evidence>
<evidence type="ECO:0000256" key="8">
    <source>
        <dbReference type="ARBA" id="ARBA00023224"/>
    </source>
</evidence>
<evidence type="ECO:0000256" key="9">
    <source>
        <dbReference type="SAM" id="Phobius"/>
    </source>
</evidence>
<dbReference type="SUPFAM" id="SSF81321">
    <property type="entry name" value="Family A G protein-coupled receptor-like"/>
    <property type="match status" value="1"/>
</dbReference>
<name>A0A2T7NM36_POMCA</name>
<feature type="transmembrane region" description="Helical" evidence="9">
    <location>
        <begin position="144"/>
        <end position="163"/>
    </location>
</feature>
<keyword evidence="2" id="KW-1003">Cell membrane</keyword>
<dbReference type="PRINTS" id="PR00237">
    <property type="entry name" value="GPCRRHODOPSN"/>
</dbReference>
<gene>
    <name evidence="11" type="ORF">C0Q70_18036</name>
</gene>
<feature type="transmembrane region" description="Helical" evidence="9">
    <location>
        <begin position="68"/>
        <end position="94"/>
    </location>
</feature>
<dbReference type="OrthoDB" id="10042731at2759"/>
<evidence type="ECO:0000259" key="10">
    <source>
        <dbReference type="PROSITE" id="PS50262"/>
    </source>
</evidence>
<feature type="domain" description="G-protein coupled receptors family 1 profile" evidence="10">
    <location>
        <begin position="47"/>
        <end position="417"/>
    </location>
</feature>
<feature type="transmembrane region" description="Helical" evidence="9">
    <location>
        <begin position="200"/>
        <end position="220"/>
    </location>
</feature>
<evidence type="ECO:0000256" key="7">
    <source>
        <dbReference type="ARBA" id="ARBA00023170"/>
    </source>
</evidence>
<dbReference type="PROSITE" id="PS50262">
    <property type="entry name" value="G_PROTEIN_RECEP_F1_2"/>
    <property type="match status" value="1"/>
</dbReference>
<proteinExistence type="predicted"/>
<dbReference type="Proteomes" id="UP000245119">
    <property type="component" value="Linkage Group LG11"/>
</dbReference>
<dbReference type="PANTHER" id="PTHR24228:SF59">
    <property type="entry name" value="NEUROPEPTIDE RECEPTOR 15"/>
    <property type="match status" value="1"/>
</dbReference>
<feature type="transmembrane region" description="Helical" evidence="9">
    <location>
        <begin position="355"/>
        <end position="376"/>
    </location>
</feature>
<evidence type="ECO:0000313" key="12">
    <source>
        <dbReference type="Proteomes" id="UP000245119"/>
    </source>
</evidence>
<reference evidence="11 12" key="1">
    <citation type="submission" date="2018-04" db="EMBL/GenBank/DDBJ databases">
        <title>The genome of golden apple snail Pomacea canaliculata provides insight into stress tolerance and invasive adaptation.</title>
        <authorList>
            <person name="Liu C."/>
            <person name="Liu B."/>
            <person name="Ren Y."/>
            <person name="Zhang Y."/>
            <person name="Wang H."/>
            <person name="Li S."/>
            <person name="Jiang F."/>
            <person name="Yin L."/>
            <person name="Zhang G."/>
            <person name="Qian W."/>
            <person name="Fan W."/>
        </authorList>
    </citation>
    <scope>NUCLEOTIDE SEQUENCE [LARGE SCALE GENOMIC DNA]</scope>
    <source>
        <strain evidence="11">SZHN2017</strain>
        <tissue evidence="11">Muscle</tissue>
    </source>
</reference>
<keyword evidence="12" id="KW-1185">Reference proteome</keyword>
<evidence type="ECO:0000256" key="6">
    <source>
        <dbReference type="ARBA" id="ARBA00023136"/>
    </source>
</evidence>
<dbReference type="InterPro" id="IPR017452">
    <property type="entry name" value="GPCR_Rhodpsn_7TM"/>
</dbReference>
<evidence type="ECO:0000256" key="1">
    <source>
        <dbReference type="ARBA" id="ARBA00004651"/>
    </source>
</evidence>
<evidence type="ECO:0000256" key="3">
    <source>
        <dbReference type="ARBA" id="ARBA00022692"/>
    </source>
</evidence>
<evidence type="ECO:0000256" key="2">
    <source>
        <dbReference type="ARBA" id="ARBA00022475"/>
    </source>
</evidence>
<keyword evidence="5" id="KW-0297">G-protein coupled receptor</keyword>
<sequence>MLMDNATNNHTGLSEEEYLQAVFDKMALNLLPTVLVLVTIIVGGLLGNSIVFVVYLRQFRPSSTRVFVLAMSAYDLLTNVVTLPMMVVIVHRAFVNYDRWFCSTALACISFFSVCTGWILCFVALDRQRRVCQPQKQQFSPRQAWLFVLLATIISALVTFPFFHLKGVQRVQTPDADVTVSTCAVDDTYLGTTFYTVYKLSLGITFVAAVVMAVVCYSLIGRHVWLHTRKQRALLEVRGVRIEVEKKSGGGGEVCGVSNNINISKQDTHSAGVSLDTDSPSAKGLSVQQSESLSIFTSISAEAASGEGNSNIQEKSENVGDSEINKSATTLRKVPFEKRKSFKERTKRRINRSRTTLTMAVLTSVGVLNYLPHLVVRYVHEKPGFFLRPDLTVLSLNLYMLAMCSIYLNSAINPIVYSFCNARFLQECRKLKNRLKKYWARQASTLRLCCKISHVYEKGKKMRYTVLAIQEKGARPKKNKIYAGERTVTLTVLS</sequence>
<evidence type="ECO:0000313" key="11">
    <source>
        <dbReference type="EMBL" id="PVD22230.1"/>
    </source>
</evidence>
<dbReference type="AlphaFoldDB" id="A0A2T7NM36"/>
<accession>A0A2T7NM36</accession>
<comment type="caution">
    <text evidence="11">The sequence shown here is derived from an EMBL/GenBank/DDBJ whole genome shotgun (WGS) entry which is preliminary data.</text>
</comment>
<evidence type="ECO:0000256" key="4">
    <source>
        <dbReference type="ARBA" id="ARBA00022989"/>
    </source>
</evidence>
<dbReference type="Pfam" id="PF00001">
    <property type="entry name" value="7tm_1"/>
    <property type="match status" value="1"/>
</dbReference>
<dbReference type="GO" id="GO:0004930">
    <property type="term" value="F:G protein-coupled receptor activity"/>
    <property type="evidence" value="ECO:0007669"/>
    <property type="project" value="UniProtKB-KW"/>
</dbReference>
<dbReference type="InterPro" id="IPR000276">
    <property type="entry name" value="GPCR_Rhodpsn"/>
</dbReference>
<dbReference type="Gene3D" id="1.20.1070.10">
    <property type="entry name" value="Rhodopsin 7-helix transmembrane proteins"/>
    <property type="match status" value="1"/>
</dbReference>
<keyword evidence="8" id="KW-0807">Transducer</keyword>
<comment type="subcellular location">
    <subcellularLocation>
        <location evidence="1">Cell membrane</location>
        <topology evidence="1">Multi-pass membrane protein</topology>
    </subcellularLocation>
</comment>
<feature type="transmembrane region" description="Helical" evidence="9">
    <location>
        <begin position="100"/>
        <end position="123"/>
    </location>
</feature>
<feature type="transmembrane region" description="Helical" evidence="9">
    <location>
        <begin position="34"/>
        <end position="56"/>
    </location>
</feature>
<dbReference type="PANTHER" id="PTHR24228">
    <property type="entry name" value="B2 BRADYKININ RECEPTOR/ANGIOTENSIN II RECEPTOR"/>
    <property type="match status" value="1"/>
</dbReference>
<keyword evidence="6 9" id="KW-0472">Membrane</keyword>
<dbReference type="GO" id="GO:0005886">
    <property type="term" value="C:plasma membrane"/>
    <property type="evidence" value="ECO:0007669"/>
    <property type="project" value="UniProtKB-SubCell"/>
</dbReference>
<dbReference type="EMBL" id="PZQS01000011">
    <property type="protein sequence ID" value="PVD22230.1"/>
    <property type="molecule type" value="Genomic_DNA"/>
</dbReference>
<keyword evidence="7" id="KW-0675">Receptor</keyword>
<organism evidence="11 12">
    <name type="scientific">Pomacea canaliculata</name>
    <name type="common">Golden apple snail</name>
    <dbReference type="NCBI Taxonomy" id="400727"/>
    <lineage>
        <taxon>Eukaryota</taxon>
        <taxon>Metazoa</taxon>
        <taxon>Spiralia</taxon>
        <taxon>Lophotrochozoa</taxon>
        <taxon>Mollusca</taxon>
        <taxon>Gastropoda</taxon>
        <taxon>Caenogastropoda</taxon>
        <taxon>Architaenioglossa</taxon>
        <taxon>Ampullarioidea</taxon>
        <taxon>Ampullariidae</taxon>
        <taxon>Pomacea</taxon>
    </lineage>
</organism>
<keyword evidence="3 9" id="KW-0812">Transmembrane</keyword>
<protein>
    <recommendedName>
        <fullName evidence="10">G-protein coupled receptors family 1 profile domain-containing protein</fullName>
    </recommendedName>
</protein>